<evidence type="ECO:0000313" key="2">
    <source>
        <dbReference type="Proteomes" id="UP000184363"/>
    </source>
</evidence>
<name>A0A1M6T8M9_PSETH</name>
<sequence length="80" mass="8761">MANDAEDVENRRERAFEARRVPVYHQDDEDGPGTAGLWILMPTTDVVARCGRLTRLAEGGLGANDPRTRISVALISPPLC</sequence>
<protein>
    <submittedName>
        <fullName evidence="1">Uncharacterized protein</fullName>
    </submittedName>
</protein>
<gene>
    <name evidence="1" type="ORF">SAMN05443637_107226</name>
</gene>
<dbReference type="AlphaFoldDB" id="A0A1M6T8M9"/>
<dbReference type="Proteomes" id="UP000184363">
    <property type="component" value="Unassembled WGS sequence"/>
</dbReference>
<proteinExistence type="predicted"/>
<dbReference type="EMBL" id="FRAP01000007">
    <property type="protein sequence ID" value="SHK53347.1"/>
    <property type="molecule type" value="Genomic_DNA"/>
</dbReference>
<accession>A0A1M6T8M9</accession>
<organism evidence="1 2">
    <name type="scientific">Pseudonocardia thermophila</name>
    <dbReference type="NCBI Taxonomy" id="1848"/>
    <lineage>
        <taxon>Bacteria</taxon>
        <taxon>Bacillati</taxon>
        <taxon>Actinomycetota</taxon>
        <taxon>Actinomycetes</taxon>
        <taxon>Pseudonocardiales</taxon>
        <taxon>Pseudonocardiaceae</taxon>
        <taxon>Pseudonocardia</taxon>
    </lineage>
</organism>
<evidence type="ECO:0000313" key="1">
    <source>
        <dbReference type="EMBL" id="SHK53347.1"/>
    </source>
</evidence>
<keyword evidence="2" id="KW-1185">Reference proteome</keyword>
<dbReference type="RefSeq" id="WP_073457064.1">
    <property type="nucleotide sequence ID" value="NZ_CALGVN010000056.1"/>
</dbReference>
<reference evidence="1 2" key="1">
    <citation type="submission" date="2016-11" db="EMBL/GenBank/DDBJ databases">
        <authorList>
            <person name="Jaros S."/>
            <person name="Januszkiewicz K."/>
            <person name="Wedrychowicz H."/>
        </authorList>
    </citation>
    <scope>NUCLEOTIDE SEQUENCE [LARGE SCALE GENOMIC DNA]</scope>
    <source>
        <strain evidence="1 2">DSM 43832</strain>
    </source>
</reference>